<dbReference type="Proteomes" id="UP001257909">
    <property type="component" value="Unassembled WGS sequence"/>
</dbReference>
<keyword evidence="3" id="KW-0313">Glucose metabolism</keyword>
<gene>
    <name evidence="5" type="ORF">J2W69_002728</name>
</gene>
<organism evidence="5 6">
    <name type="scientific">Rheinheimera soli</name>
    <dbReference type="NCBI Taxonomy" id="443616"/>
    <lineage>
        <taxon>Bacteria</taxon>
        <taxon>Pseudomonadati</taxon>
        <taxon>Pseudomonadota</taxon>
        <taxon>Gammaproteobacteria</taxon>
        <taxon>Chromatiales</taxon>
        <taxon>Chromatiaceae</taxon>
        <taxon>Rheinheimera</taxon>
    </lineage>
</organism>
<evidence type="ECO:0000256" key="2">
    <source>
        <dbReference type="ARBA" id="ARBA00005564"/>
    </source>
</evidence>
<dbReference type="SUPFAM" id="SSF50974">
    <property type="entry name" value="Nitrous oxide reductase, N-terminal domain"/>
    <property type="match status" value="1"/>
</dbReference>
<name>A0ABU1W1E9_9GAMM</name>
<dbReference type="InterPro" id="IPR011250">
    <property type="entry name" value="OMP/PagP_B-barrel"/>
</dbReference>
<dbReference type="RefSeq" id="WP_310279368.1">
    <property type="nucleotide sequence ID" value="NZ_JAVDWR010000009.1"/>
</dbReference>
<evidence type="ECO:0000313" key="5">
    <source>
        <dbReference type="EMBL" id="MDR7121771.1"/>
    </source>
</evidence>
<proteinExistence type="inferred from homology"/>
<dbReference type="Pfam" id="PF09479">
    <property type="entry name" value="Flg_new"/>
    <property type="match status" value="7"/>
</dbReference>
<sequence length="1769" mass="183102">MKWLQKFFNVLTLGILLNLVVGVAPSFANAVTYQESHTHNVNGVLGINGISDVAVSPDGKFVYTASYLASAVSVFERDLDTGQLTYRSTRTGLIAAFSVDVSSDNKHVYVASPSGNVVVALSRNLTTGELTVVNSLGSSPTGGFVSVSVSPDAKTVYGVGGSPSGLVVFNRDAGTGAISQLADYADNVNGNALGQLFSPTGSPIKNIASSADGNFVYVTSTTDHAVSVFSRNTTTGALTLVAVYKDNTDSVDGLQAASSAKISPDGKHLYVTGQGESSVAIFSINSTSGELTYLAKVTHGAGGVTNMQGARSLAISPDGKYVLVSAITSSSVTAFLRDSTTGLLTFDSEVVNNVNGVTNFSAPSGMSTDPLNRHLYVAAQGSNSLVVFALPTPAVRLSVTSQSAAVSGSAVVLDSQLAVLDSDSPNLVSAQVSISSGLIATDTLAVQTVAGIAASYDSSTGVLSLSGVASLADYQSVLRSLTYQAGADPTLNTGDTSKRTISFMVSDGENSSAVSSIVVTVVKADLFTVNFVDWDNAVLSTQQVGAGAAAVAPTSPVRTGYSFTGWSVPFNNISSALTVQAQYSINSYTLTFDSAGGSAVAPISANFGTAVTAPANPTRDGYSFAGWTPSVPTTMPATNTTFTAQWTVISSFTITFDSAGGSAVAPISGNFGAAITAPAAPTREGYSFAGWSPAVPATMPAANTTVTAQWTANVYTITFNTAGGSAVAPINGNFGAAVTAPAAPTREGYSFAGWNPTVPTTMPAANTTVTAQWTVNSYTITFNSAGGSAVAPISANFGAAIKAPADPTREGYSFAGWSPSLPATMPAANTTVTAQWTANSYTITFDSAGGSAVAPISANFGAAIKTPVDPTREGYSFAGWSPSLPATMPAANTTVTAQWTVNSYTITFDSAGGSAVAPISANFGAAITAPANPTREGYTFTRWEPAIPVTMPAQNLKLTALYEQIQLTVTATVTGNATISPATQQVNYGSTATVELSLVNADDIVVLAGTCEAAVSGTKIQTSVIKRACTIAVTVYPFTLVEKDSDAALASNGTSRFHFSGGAGAKTLLGASVVRSGVESELKLADAEALLKVQDDGSYIFSARRTGRYTLEFVDAVSGELVKVLYNVFPYLAFTSSQQPVQQDVATTVRVWLSDEPVDYPVNAAVLKDGVTSELQQVQFTAEHKLLRTYTVTATANLARLVLQETGISNALLGTPAVHNLALQQEVPALALTVKAIQDNAETYVVTQTSGLVNLSVSELNATEANYSWSASGLTLQVSGATASFDPASLAEGRYTITVAGQSANGRTGQYDLALRVIAGCPVESCAGAGTSGIPAAENSFADTPNRLPLCPNVTEENRVGSCQAAGAQALYAEVPNQYQLTLGALTEEQSWSTGQFGMALSDESLKDSGFVQQGLVINFDVLGLENPGEVVPVAIPLPAGTSIPANAIWRKFINGQWQNFEVNTANRIDSAARDILGQCPGVSSDNWSSGLTAGHGCVRLTIQDGGPNDDDGVANSVIRDPGVLAVAEVVVLPPPLPVPPKDVTAKSGGSMGGMMSLLFAAVAAFRIRKSLVAVAAILPLSLSAQPLYLGADLMSVNSDADSAEITQAMNSAGIAGTAVVDNKSRAGYRFYGGYQFAETLSIELGWLDAGEITTLFSGVAPGTEASDLEAVWPISGNGIELSLLWQPVTTAEWFKPGVRLGVWQMEVQDKFVDSALLSRQNQNETVAFVEVQGQIKLTDHWSLKLGASYYDVRTADMRTAQLGLIRHF</sequence>
<dbReference type="InterPro" id="IPR050282">
    <property type="entry name" value="Cycloisomerase_2"/>
</dbReference>
<evidence type="ECO:0000256" key="3">
    <source>
        <dbReference type="ARBA" id="ARBA00022526"/>
    </source>
</evidence>
<dbReference type="InterPro" id="IPR019405">
    <property type="entry name" value="Lactonase_7-beta_prop"/>
</dbReference>
<dbReference type="Gene3D" id="2.40.160.20">
    <property type="match status" value="1"/>
</dbReference>
<dbReference type="EMBL" id="JAVDWR010000009">
    <property type="protein sequence ID" value="MDR7121771.1"/>
    <property type="molecule type" value="Genomic_DNA"/>
</dbReference>
<dbReference type="Gene3D" id="2.60.40.4270">
    <property type="entry name" value="Listeria-Bacteroides repeat domain"/>
    <property type="match status" value="6"/>
</dbReference>
<keyword evidence="4" id="KW-0732">Signal</keyword>
<comment type="subcellular location">
    <subcellularLocation>
        <location evidence="1">Cell envelope</location>
    </subcellularLocation>
</comment>
<dbReference type="InterPro" id="IPR013378">
    <property type="entry name" value="InlB-like_B-rpt"/>
</dbReference>
<dbReference type="InterPro" id="IPR015943">
    <property type="entry name" value="WD40/YVTN_repeat-like_dom_sf"/>
</dbReference>
<keyword evidence="6" id="KW-1185">Reference proteome</keyword>
<evidence type="ECO:0000313" key="6">
    <source>
        <dbReference type="Proteomes" id="UP001257909"/>
    </source>
</evidence>
<dbReference type="Pfam" id="PF10282">
    <property type="entry name" value="Lactonase"/>
    <property type="match status" value="2"/>
</dbReference>
<evidence type="ECO:0000256" key="4">
    <source>
        <dbReference type="SAM" id="SignalP"/>
    </source>
</evidence>
<accession>A0ABU1W1E9</accession>
<dbReference type="InterPro" id="IPR042229">
    <property type="entry name" value="Listeria/Bacterioides_rpt_sf"/>
</dbReference>
<protein>
    <submittedName>
        <fullName evidence="5">6-phosphogluconolactonase (Cycloisomerase 2 family)</fullName>
    </submittedName>
</protein>
<comment type="caution">
    <text evidence="5">The sequence shown here is derived from an EMBL/GenBank/DDBJ whole genome shotgun (WGS) entry which is preliminary data.</text>
</comment>
<comment type="similarity">
    <text evidence="2">Belongs to the cycloisomerase 2 family.</text>
</comment>
<dbReference type="PANTHER" id="PTHR30344">
    <property type="entry name" value="6-PHOSPHOGLUCONOLACTONASE-RELATED"/>
    <property type="match status" value="1"/>
</dbReference>
<reference evidence="5 6" key="1">
    <citation type="submission" date="2023-07" db="EMBL/GenBank/DDBJ databases">
        <title>Sorghum-associated microbial communities from plants grown in Nebraska, USA.</title>
        <authorList>
            <person name="Schachtman D."/>
        </authorList>
    </citation>
    <scope>NUCLEOTIDE SEQUENCE [LARGE SCALE GENOMIC DNA]</scope>
    <source>
        <strain evidence="5 6">4138</strain>
    </source>
</reference>
<keyword evidence="3" id="KW-0119">Carbohydrate metabolism</keyword>
<evidence type="ECO:0000256" key="1">
    <source>
        <dbReference type="ARBA" id="ARBA00004196"/>
    </source>
</evidence>
<dbReference type="PANTHER" id="PTHR30344:SF1">
    <property type="entry name" value="6-PHOSPHOGLUCONOLACTONASE"/>
    <property type="match status" value="1"/>
</dbReference>
<dbReference type="Gene3D" id="2.130.10.10">
    <property type="entry name" value="YVTN repeat-like/Quinoprotein amine dehydrogenase"/>
    <property type="match status" value="3"/>
</dbReference>
<dbReference type="InterPro" id="IPR011045">
    <property type="entry name" value="N2O_reductase_N"/>
</dbReference>
<dbReference type="SUPFAM" id="SSF56925">
    <property type="entry name" value="OMPA-like"/>
    <property type="match status" value="1"/>
</dbReference>
<feature type="signal peptide" evidence="4">
    <location>
        <begin position="1"/>
        <end position="30"/>
    </location>
</feature>
<feature type="chain" id="PRO_5045567093" evidence="4">
    <location>
        <begin position="31"/>
        <end position="1769"/>
    </location>
</feature>